<sequence>MQPEHRTIPVGTGSDARDIAILSRPGSGPGVIFLGGFMSDMMGSKAEALDEWAAAKGRALTRFDYSGHGISGGDFVDGTITRWLEESRAVLDTTSGPQILVGSSMGGWIALLLALEVGAKEPGRIAGLVLLAPAIDMTRDLIYARMTPAERHEMETTGALKQPSAYSDQPYLITKKLIDDGETHLLAHRPVALRAPVHIIQGVLDDEVPWQVSIDLVAQLAEDDVVLTIIKDAGHRLSRPQDLKKLIDAVEAIA</sequence>
<dbReference type="InterPro" id="IPR029058">
    <property type="entry name" value="AB_hydrolase_fold"/>
</dbReference>
<proteinExistence type="predicted"/>
<keyword evidence="1 3" id="KW-0378">Hydrolase</keyword>
<dbReference type="Pfam" id="PF12146">
    <property type="entry name" value="Hydrolase_4"/>
    <property type="match status" value="1"/>
</dbReference>
<evidence type="ECO:0000313" key="3">
    <source>
        <dbReference type="EMBL" id="MFC5517245.1"/>
    </source>
</evidence>
<feature type="domain" description="Serine aminopeptidase S33" evidence="2">
    <location>
        <begin position="49"/>
        <end position="158"/>
    </location>
</feature>
<dbReference type="SUPFAM" id="SSF53474">
    <property type="entry name" value="alpha/beta-Hydrolases"/>
    <property type="match status" value="1"/>
</dbReference>
<evidence type="ECO:0000313" key="4">
    <source>
        <dbReference type="Proteomes" id="UP001596150"/>
    </source>
</evidence>
<dbReference type="GO" id="GO:0016787">
    <property type="term" value="F:hydrolase activity"/>
    <property type="evidence" value="ECO:0007669"/>
    <property type="project" value="UniProtKB-KW"/>
</dbReference>
<dbReference type="PANTHER" id="PTHR16138">
    <property type="entry name" value="MYCOPHENOLIC ACID ACYL-GLUCURONIDE ESTERASE, MITOCHONDRIAL"/>
    <property type="match status" value="1"/>
</dbReference>
<organism evidence="3 4">
    <name type="scientific">Kaistia terrae</name>
    <dbReference type="NCBI Taxonomy" id="537017"/>
    <lineage>
        <taxon>Bacteria</taxon>
        <taxon>Pseudomonadati</taxon>
        <taxon>Pseudomonadota</taxon>
        <taxon>Alphaproteobacteria</taxon>
        <taxon>Hyphomicrobiales</taxon>
        <taxon>Kaistiaceae</taxon>
        <taxon>Kaistia</taxon>
    </lineage>
</organism>
<dbReference type="RefSeq" id="WP_266345609.1">
    <property type="nucleotide sequence ID" value="NZ_JAPKNH010000009.1"/>
</dbReference>
<gene>
    <name evidence="3" type="ORF">ACFPP9_15775</name>
</gene>
<dbReference type="PANTHER" id="PTHR16138:SF7">
    <property type="entry name" value="PALMITOYL-PROTEIN THIOESTERASE ABHD10, MITOCHONDRIAL"/>
    <property type="match status" value="1"/>
</dbReference>
<dbReference type="InterPro" id="IPR052382">
    <property type="entry name" value="ABHD10_acyl-thioesterase"/>
</dbReference>
<evidence type="ECO:0000256" key="1">
    <source>
        <dbReference type="ARBA" id="ARBA00022801"/>
    </source>
</evidence>
<name>A0ABW0PXP1_9HYPH</name>
<evidence type="ECO:0000259" key="2">
    <source>
        <dbReference type="Pfam" id="PF12146"/>
    </source>
</evidence>
<dbReference type="EMBL" id="JBHSML010000007">
    <property type="protein sequence ID" value="MFC5517245.1"/>
    <property type="molecule type" value="Genomic_DNA"/>
</dbReference>
<dbReference type="Gene3D" id="3.40.50.1820">
    <property type="entry name" value="alpha/beta hydrolase"/>
    <property type="match status" value="1"/>
</dbReference>
<reference evidence="4" key="1">
    <citation type="journal article" date="2019" name="Int. J. Syst. Evol. Microbiol.">
        <title>The Global Catalogue of Microorganisms (GCM) 10K type strain sequencing project: providing services to taxonomists for standard genome sequencing and annotation.</title>
        <authorList>
            <consortium name="The Broad Institute Genomics Platform"/>
            <consortium name="The Broad Institute Genome Sequencing Center for Infectious Disease"/>
            <person name="Wu L."/>
            <person name="Ma J."/>
        </authorList>
    </citation>
    <scope>NUCLEOTIDE SEQUENCE [LARGE SCALE GENOMIC DNA]</scope>
    <source>
        <strain evidence="4">KACC 12633</strain>
    </source>
</reference>
<keyword evidence="4" id="KW-1185">Reference proteome</keyword>
<dbReference type="InterPro" id="IPR022742">
    <property type="entry name" value="Hydrolase_4"/>
</dbReference>
<protein>
    <submittedName>
        <fullName evidence="3">Alpha/beta hydrolase</fullName>
    </submittedName>
</protein>
<comment type="caution">
    <text evidence="3">The sequence shown here is derived from an EMBL/GenBank/DDBJ whole genome shotgun (WGS) entry which is preliminary data.</text>
</comment>
<accession>A0ABW0PXP1</accession>
<dbReference type="Proteomes" id="UP001596150">
    <property type="component" value="Unassembled WGS sequence"/>
</dbReference>